<dbReference type="AlphaFoldDB" id="A0A917D5D7"/>
<dbReference type="Gene3D" id="3.40.50.1110">
    <property type="entry name" value="SGNH hydrolase"/>
    <property type="match status" value="1"/>
</dbReference>
<dbReference type="EMBL" id="BMCU01000002">
    <property type="protein sequence ID" value="GGG09355.1"/>
    <property type="molecule type" value="Genomic_DNA"/>
</dbReference>
<keyword evidence="4" id="KW-1185">Reference proteome</keyword>
<keyword evidence="1" id="KW-0732">Signal</keyword>
<protein>
    <recommendedName>
        <fullName evidence="2">SGNH hydrolase-type esterase domain-containing protein</fullName>
    </recommendedName>
</protein>
<dbReference type="InterPro" id="IPR036514">
    <property type="entry name" value="SGNH_hydro_sf"/>
</dbReference>
<dbReference type="Pfam" id="PF13472">
    <property type="entry name" value="Lipase_GDSL_2"/>
    <property type="match status" value="1"/>
</dbReference>
<sequence>MEMSRVGSCLLLAVFLAACSAQPAPPAAPVTVVSAPAQAAVAVIGDSFSAGSDNDVVWPEVLAERYGWGLENASQGGAGYVAGDGVLGTFTDQVDAVVANPVDVVLVVGSENDVDADPSAVGVAASDLYRRLELEAPSARVVVIGPIWSVGDPPPELTPVGDAVRSAAESAQLSYVDPLPLRWLADPTLIQDDGDHPTDAGQAQLADDIADALERVDQDLLG</sequence>
<organism evidence="3 4">
    <name type="scientific">Rhodococcoides trifolii</name>
    <dbReference type="NCBI Taxonomy" id="908250"/>
    <lineage>
        <taxon>Bacteria</taxon>
        <taxon>Bacillati</taxon>
        <taxon>Actinomycetota</taxon>
        <taxon>Actinomycetes</taxon>
        <taxon>Mycobacteriales</taxon>
        <taxon>Nocardiaceae</taxon>
        <taxon>Rhodococcoides</taxon>
    </lineage>
</organism>
<dbReference type="InterPro" id="IPR053140">
    <property type="entry name" value="GDSL_Rv0518-like"/>
</dbReference>
<dbReference type="PANTHER" id="PTHR43784">
    <property type="entry name" value="GDSL-LIKE LIPASE/ACYLHYDROLASE, PUTATIVE (AFU_ORTHOLOGUE AFUA_2G00820)-RELATED"/>
    <property type="match status" value="1"/>
</dbReference>
<feature type="signal peptide" evidence="1">
    <location>
        <begin position="1"/>
        <end position="23"/>
    </location>
</feature>
<dbReference type="PROSITE" id="PS51257">
    <property type="entry name" value="PROKAR_LIPOPROTEIN"/>
    <property type="match status" value="1"/>
</dbReference>
<evidence type="ECO:0000313" key="4">
    <source>
        <dbReference type="Proteomes" id="UP000654257"/>
    </source>
</evidence>
<comment type="caution">
    <text evidence="3">The sequence shown here is derived from an EMBL/GenBank/DDBJ whole genome shotgun (WGS) entry which is preliminary data.</text>
</comment>
<dbReference type="InterPro" id="IPR013830">
    <property type="entry name" value="SGNH_hydro"/>
</dbReference>
<feature type="domain" description="SGNH hydrolase-type esterase" evidence="2">
    <location>
        <begin position="43"/>
        <end position="203"/>
    </location>
</feature>
<proteinExistence type="predicted"/>
<dbReference type="PANTHER" id="PTHR43784:SF2">
    <property type="entry name" value="GDSL-LIKE LIPASE_ACYLHYDROLASE, PUTATIVE (AFU_ORTHOLOGUE AFUA_2G00820)-RELATED"/>
    <property type="match status" value="1"/>
</dbReference>
<dbReference type="CDD" id="cd00229">
    <property type="entry name" value="SGNH_hydrolase"/>
    <property type="match status" value="1"/>
</dbReference>
<dbReference type="SUPFAM" id="SSF52266">
    <property type="entry name" value="SGNH hydrolase"/>
    <property type="match status" value="1"/>
</dbReference>
<gene>
    <name evidence="3" type="ORF">GCM10007304_24280</name>
</gene>
<evidence type="ECO:0000256" key="1">
    <source>
        <dbReference type="SAM" id="SignalP"/>
    </source>
</evidence>
<accession>A0A917D5D7</accession>
<dbReference type="Proteomes" id="UP000654257">
    <property type="component" value="Unassembled WGS sequence"/>
</dbReference>
<reference evidence="3" key="1">
    <citation type="journal article" date="2014" name="Int. J. Syst. Evol. Microbiol.">
        <title>Complete genome sequence of Corynebacterium casei LMG S-19264T (=DSM 44701T), isolated from a smear-ripened cheese.</title>
        <authorList>
            <consortium name="US DOE Joint Genome Institute (JGI-PGF)"/>
            <person name="Walter F."/>
            <person name="Albersmeier A."/>
            <person name="Kalinowski J."/>
            <person name="Ruckert C."/>
        </authorList>
    </citation>
    <scope>NUCLEOTIDE SEQUENCE</scope>
    <source>
        <strain evidence="3">CCM 7905</strain>
    </source>
</reference>
<reference evidence="3" key="2">
    <citation type="submission" date="2020-09" db="EMBL/GenBank/DDBJ databases">
        <authorList>
            <person name="Sun Q."/>
            <person name="Sedlacek I."/>
        </authorList>
    </citation>
    <scope>NUCLEOTIDE SEQUENCE</scope>
    <source>
        <strain evidence="3">CCM 7905</strain>
    </source>
</reference>
<evidence type="ECO:0000313" key="3">
    <source>
        <dbReference type="EMBL" id="GGG09355.1"/>
    </source>
</evidence>
<evidence type="ECO:0000259" key="2">
    <source>
        <dbReference type="Pfam" id="PF13472"/>
    </source>
</evidence>
<name>A0A917D5D7_9NOCA</name>
<dbReference type="RefSeq" id="WP_188545015.1">
    <property type="nucleotide sequence ID" value="NZ_BMCU01000002.1"/>
</dbReference>
<feature type="chain" id="PRO_5038614275" description="SGNH hydrolase-type esterase domain-containing protein" evidence="1">
    <location>
        <begin position="24"/>
        <end position="222"/>
    </location>
</feature>